<keyword evidence="4 6" id="KW-0378">Hydrolase</keyword>
<reference evidence="8 9" key="1">
    <citation type="submission" date="2021-01" db="EMBL/GenBank/DDBJ databases">
        <title>Roseomonas sp. nov, a bacterium isolated from an oil production mixture in Yumen Oilfield.</title>
        <authorList>
            <person name="Wu D."/>
        </authorList>
    </citation>
    <scope>NUCLEOTIDE SEQUENCE [LARGE SCALE GENOMIC DNA]</scope>
    <source>
        <strain evidence="8 9">ROY-5-3</strain>
    </source>
</reference>
<keyword evidence="2 6" id="KW-0540">Nuclease</keyword>
<accession>A0ABS6H4C7</accession>
<dbReference type="EMBL" id="JAERQM010000002">
    <property type="protein sequence ID" value="MBU8543530.1"/>
    <property type="molecule type" value="Genomic_DNA"/>
</dbReference>
<feature type="domain" description="PIN" evidence="7">
    <location>
        <begin position="5"/>
        <end position="128"/>
    </location>
</feature>
<dbReference type="RefSeq" id="WP_216874005.1">
    <property type="nucleotide sequence ID" value="NZ_JAERQM010000002.1"/>
</dbReference>
<dbReference type="InterPro" id="IPR051619">
    <property type="entry name" value="TypeII_TA_RNase_PINc/VapC"/>
</dbReference>
<dbReference type="EC" id="3.1.-.-" evidence="6"/>
<evidence type="ECO:0000313" key="8">
    <source>
        <dbReference type="EMBL" id="MBU8543530.1"/>
    </source>
</evidence>
<evidence type="ECO:0000259" key="7">
    <source>
        <dbReference type="Pfam" id="PF01850"/>
    </source>
</evidence>
<dbReference type="PANTHER" id="PTHR35901:SF1">
    <property type="entry name" value="EXONUCLEASE VAPC9"/>
    <property type="match status" value="1"/>
</dbReference>
<evidence type="ECO:0000256" key="2">
    <source>
        <dbReference type="ARBA" id="ARBA00022722"/>
    </source>
</evidence>
<evidence type="ECO:0000256" key="3">
    <source>
        <dbReference type="ARBA" id="ARBA00022723"/>
    </source>
</evidence>
<keyword evidence="1 6" id="KW-1277">Toxin-antitoxin system</keyword>
<name>A0ABS6H4C7_9PROT</name>
<keyword evidence="9" id="KW-1185">Reference proteome</keyword>
<comment type="caution">
    <text evidence="8">The sequence shown here is derived from an EMBL/GenBank/DDBJ whole genome shotgun (WGS) entry which is preliminary data.</text>
</comment>
<comment type="cofactor">
    <cofactor evidence="6">
        <name>Mg(2+)</name>
        <dbReference type="ChEBI" id="CHEBI:18420"/>
    </cofactor>
</comment>
<feature type="binding site" evidence="6">
    <location>
        <position position="7"/>
    </location>
    <ligand>
        <name>Mg(2+)</name>
        <dbReference type="ChEBI" id="CHEBI:18420"/>
    </ligand>
</feature>
<gene>
    <name evidence="6" type="primary">vapC</name>
    <name evidence="8" type="ORF">JJQ90_07425</name>
</gene>
<dbReference type="InterPro" id="IPR044153">
    <property type="entry name" value="PIN_Pae0151-like"/>
</dbReference>
<organism evidence="8 9">
    <name type="scientific">Falsiroseomonas oleicola</name>
    <dbReference type="NCBI Taxonomy" id="2801474"/>
    <lineage>
        <taxon>Bacteria</taxon>
        <taxon>Pseudomonadati</taxon>
        <taxon>Pseudomonadota</taxon>
        <taxon>Alphaproteobacteria</taxon>
        <taxon>Acetobacterales</taxon>
        <taxon>Roseomonadaceae</taxon>
        <taxon>Falsiroseomonas</taxon>
    </lineage>
</organism>
<evidence type="ECO:0000256" key="5">
    <source>
        <dbReference type="ARBA" id="ARBA00022842"/>
    </source>
</evidence>
<comment type="function">
    <text evidence="6">Toxic component of a toxin-antitoxin (TA) system. An RNase.</text>
</comment>
<keyword evidence="3 6" id="KW-0479">Metal-binding</keyword>
<dbReference type="CDD" id="cd09873">
    <property type="entry name" value="PIN_Pae0151-like"/>
    <property type="match status" value="1"/>
</dbReference>
<proteinExistence type="inferred from homology"/>
<sequence>MTALVLDASATAPWFLIDEADAASAALLIQVAQQGAVVPAIWHFEVASILRSAERRSRLTPDFADAVYLKLARMPIATDAPALGTLAGRLHRLARQHGLTPYDAAYLELAQRRALPLATRDAALIRAATAEGVALLPA</sequence>
<dbReference type="InterPro" id="IPR022907">
    <property type="entry name" value="VapC_family"/>
</dbReference>
<keyword evidence="5 6" id="KW-0460">Magnesium</keyword>
<protein>
    <recommendedName>
        <fullName evidence="6">Ribonuclease VapC</fullName>
        <shortName evidence="6">RNase VapC</shortName>
        <ecNumber evidence="6">3.1.-.-</ecNumber>
    </recommendedName>
    <alternativeName>
        <fullName evidence="6">Toxin VapC</fullName>
    </alternativeName>
</protein>
<dbReference type="Pfam" id="PF01850">
    <property type="entry name" value="PIN"/>
    <property type="match status" value="1"/>
</dbReference>
<dbReference type="HAMAP" id="MF_00265">
    <property type="entry name" value="VapC_Nob1"/>
    <property type="match status" value="1"/>
</dbReference>
<evidence type="ECO:0000256" key="1">
    <source>
        <dbReference type="ARBA" id="ARBA00022649"/>
    </source>
</evidence>
<comment type="similarity">
    <text evidence="6">Belongs to the PINc/VapC protein family.</text>
</comment>
<evidence type="ECO:0000256" key="4">
    <source>
        <dbReference type="ARBA" id="ARBA00022801"/>
    </source>
</evidence>
<dbReference type="Proteomes" id="UP000689967">
    <property type="component" value="Unassembled WGS sequence"/>
</dbReference>
<evidence type="ECO:0000313" key="9">
    <source>
        <dbReference type="Proteomes" id="UP000689967"/>
    </source>
</evidence>
<dbReference type="InterPro" id="IPR002716">
    <property type="entry name" value="PIN_dom"/>
</dbReference>
<evidence type="ECO:0000256" key="6">
    <source>
        <dbReference type="HAMAP-Rule" id="MF_00265"/>
    </source>
</evidence>
<feature type="binding site" evidence="6">
    <location>
        <position position="103"/>
    </location>
    <ligand>
        <name>Mg(2+)</name>
        <dbReference type="ChEBI" id="CHEBI:18420"/>
    </ligand>
</feature>
<dbReference type="PANTHER" id="PTHR35901">
    <property type="entry name" value="RIBONUCLEASE VAPC3"/>
    <property type="match status" value="1"/>
</dbReference>
<keyword evidence="6" id="KW-0800">Toxin</keyword>